<proteinExistence type="predicted"/>
<dbReference type="Proteomes" id="UP000283095">
    <property type="component" value="Chromosome"/>
</dbReference>
<dbReference type="EMBL" id="QWVS01000002">
    <property type="protein sequence ID" value="RID89423.1"/>
    <property type="molecule type" value="Genomic_DNA"/>
</dbReference>
<protein>
    <submittedName>
        <fullName evidence="2">Uncharacterized protein</fullName>
    </submittedName>
</protein>
<dbReference type="Proteomes" id="UP000266016">
    <property type="component" value="Unassembled WGS sequence"/>
</dbReference>
<dbReference type="KEGG" id="pasa:BAOM_3777"/>
<organism evidence="2 3">
    <name type="scientific">Peribacillus asahii</name>
    <dbReference type="NCBI Taxonomy" id="228899"/>
    <lineage>
        <taxon>Bacteria</taxon>
        <taxon>Bacillati</taxon>
        <taxon>Bacillota</taxon>
        <taxon>Bacilli</taxon>
        <taxon>Bacillales</taxon>
        <taxon>Bacillaceae</taxon>
        <taxon>Peribacillus</taxon>
    </lineage>
</organism>
<keyword evidence="3" id="KW-1185">Reference proteome</keyword>
<dbReference type="AlphaFoldDB" id="A0A398BQ01"/>
<evidence type="ECO:0000313" key="3">
    <source>
        <dbReference type="Proteomes" id="UP000266016"/>
    </source>
</evidence>
<dbReference type="RefSeq" id="WP_119115531.1">
    <property type="nucleotide sequence ID" value="NZ_CP026095.1"/>
</dbReference>
<reference evidence="2 3" key="2">
    <citation type="submission" date="2018-08" db="EMBL/GenBank/DDBJ databases">
        <title>Bacillus jemisoniae sp. nov., Bacillus chryseoplanitiae sp. nov., Bacillus resnikiae sp. nov., and Bacillus frankliniae sp. nov., isolated from Viking spacecraft and associated surfaces.</title>
        <authorList>
            <person name="Seuylemezian A."/>
            <person name="Vaishampayan P."/>
        </authorList>
    </citation>
    <scope>NUCLEOTIDE SEQUENCE [LARGE SCALE GENOMIC DNA]</scope>
    <source>
        <strain evidence="2 3">MA001</strain>
    </source>
</reference>
<evidence type="ECO:0000313" key="1">
    <source>
        <dbReference type="EMBL" id="AZV44386.1"/>
    </source>
</evidence>
<name>A0A398BQ01_9BACI</name>
<dbReference type="OrthoDB" id="2696719at2"/>
<evidence type="ECO:0000313" key="4">
    <source>
        <dbReference type="Proteomes" id="UP000283095"/>
    </source>
</evidence>
<sequence length="61" mass="6986">MWKMVLQIFAIGAVVYVGYQNRYRLLNVALSSGALRRFLVTRSLDLPVVRDRMMQSVLGRG</sequence>
<accession>A0A398BQ01</accession>
<dbReference type="EMBL" id="CP026095">
    <property type="protein sequence ID" value="AZV44386.1"/>
    <property type="molecule type" value="Genomic_DNA"/>
</dbReference>
<reference evidence="1 4" key="1">
    <citation type="submission" date="2018-01" db="EMBL/GenBank/DDBJ databases">
        <title>Bacillus asahii Genome sequencing and assembly.</title>
        <authorList>
            <person name="Jiang H."/>
            <person name="Feng Y."/>
            <person name="Zhao F."/>
            <person name="Lin X."/>
        </authorList>
    </citation>
    <scope>NUCLEOTIDE SEQUENCE [LARGE SCALE GENOMIC DNA]</scope>
    <source>
        <strain evidence="1 4">OM18</strain>
    </source>
</reference>
<gene>
    <name evidence="1" type="ORF">BAOM_3777</name>
    <name evidence="2" type="ORF">D1953_02350</name>
</gene>
<evidence type="ECO:0000313" key="2">
    <source>
        <dbReference type="EMBL" id="RID89423.1"/>
    </source>
</evidence>